<accession>A0AAX2CJF0</accession>
<gene>
    <name evidence="1" type="ORF">BCB44BAC_02953</name>
</gene>
<dbReference type="AlphaFoldDB" id="A0AAX2CJF0"/>
<protein>
    <recommendedName>
        <fullName evidence="3">DUF1064 domain-containing protein</fullName>
    </recommendedName>
</protein>
<evidence type="ECO:0000313" key="1">
    <source>
        <dbReference type="EMBL" id="SCL98052.1"/>
    </source>
</evidence>
<dbReference type="Pfam" id="PF06356">
    <property type="entry name" value="DUF1064"/>
    <property type="match status" value="1"/>
</dbReference>
<evidence type="ECO:0000313" key="2">
    <source>
        <dbReference type="Proteomes" id="UP000242164"/>
    </source>
</evidence>
<comment type="caution">
    <text evidence="1">The sequence shown here is derived from an EMBL/GenBank/DDBJ whole genome shotgun (WGS) entry which is preliminary data.</text>
</comment>
<sequence>MSEESMVLEVQGFAMSKYGNKKVELDGHVFDSKAEADYYEGLKVRQAAGEVLNFELQPCFNLQPAFTKNGKKFLAITYIADFMVYLPNGDVEVIDIKGLCTETFKVKRKLFEYKYPHLQLILLKHVKKYGGFITLDEYDRLKREEKKTKKG</sequence>
<dbReference type="Proteomes" id="UP000242164">
    <property type="component" value="Unassembled WGS sequence"/>
</dbReference>
<reference evidence="1 2" key="1">
    <citation type="submission" date="2016-08" db="EMBL/GenBank/DDBJ databases">
        <authorList>
            <person name="Loux V."/>
            <person name="Rue O."/>
        </authorList>
    </citation>
    <scope>NUCLEOTIDE SEQUENCE [LARGE SCALE GENOMIC DNA]</scope>
    <source>
        <strain evidence="1 2">AFSSA_08CEB44bac</strain>
    </source>
</reference>
<dbReference type="InterPro" id="IPR009414">
    <property type="entry name" value="DUF1064"/>
</dbReference>
<dbReference type="EMBL" id="FMIK01000039">
    <property type="protein sequence ID" value="SCL98052.1"/>
    <property type="molecule type" value="Genomic_DNA"/>
</dbReference>
<name>A0AAX2CJF0_9BACI</name>
<proteinExistence type="predicted"/>
<evidence type="ECO:0008006" key="3">
    <source>
        <dbReference type="Google" id="ProtNLM"/>
    </source>
</evidence>
<dbReference type="Gene3D" id="3.40.91.30">
    <property type="match status" value="1"/>
</dbReference>
<organism evidence="1 2">
    <name type="scientific">Bacillus cytotoxicus</name>
    <dbReference type="NCBI Taxonomy" id="580165"/>
    <lineage>
        <taxon>Bacteria</taxon>
        <taxon>Bacillati</taxon>
        <taxon>Bacillota</taxon>
        <taxon>Bacilli</taxon>
        <taxon>Bacillales</taxon>
        <taxon>Bacillaceae</taxon>
        <taxon>Bacillus</taxon>
        <taxon>Bacillus cereus group</taxon>
    </lineage>
</organism>